<accession>A0ABR2S5V8</accession>
<comment type="caution">
    <text evidence="1">The sequence shown here is derived from an EMBL/GenBank/DDBJ whole genome shotgun (WGS) entry which is preliminary data.</text>
</comment>
<sequence length="91" mass="10605">MVERVSLACHEPRDRFWRRKRGAVESRARIPEEDYVAVPLLSKRATRRIEGVVSDVNMEVLSHCSIGRCRFPISNYDLVEALRLEKVGEYM</sequence>
<evidence type="ECO:0000313" key="2">
    <source>
        <dbReference type="Proteomes" id="UP001396334"/>
    </source>
</evidence>
<gene>
    <name evidence="1" type="ORF">V6N11_010462</name>
</gene>
<dbReference type="Proteomes" id="UP001396334">
    <property type="component" value="Unassembled WGS sequence"/>
</dbReference>
<protein>
    <submittedName>
        <fullName evidence="1">Uncharacterized protein</fullName>
    </submittedName>
</protein>
<name>A0ABR2S5V8_9ROSI</name>
<dbReference type="EMBL" id="JBBPBN010000016">
    <property type="protein sequence ID" value="KAK9020438.1"/>
    <property type="molecule type" value="Genomic_DNA"/>
</dbReference>
<organism evidence="1 2">
    <name type="scientific">Hibiscus sabdariffa</name>
    <name type="common">roselle</name>
    <dbReference type="NCBI Taxonomy" id="183260"/>
    <lineage>
        <taxon>Eukaryota</taxon>
        <taxon>Viridiplantae</taxon>
        <taxon>Streptophyta</taxon>
        <taxon>Embryophyta</taxon>
        <taxon>Tracheophyta</taxon>
        <taxon>Spermatophyta</taxon>
        <taxon>Magnoliopsida</taxon>
        <taxon>eudicotyledons</taxon>
        <taxon>Gunneridae</taxon>
        <taxon>Pentapetalae</taxon>
        <taxon>rosids</taxon>
        <taxon>malvids</taxon>
        <taxon>Malvales</taxon>
        <taxon>Malvaceae</taxon>
        <taxon>Malvoideae</taxon>
        <taxon>Hibiscus</taxon>
    </lineage>
</organism>
<reference evidence="1 2" key="1">
    <citation type="journal article" date="2024" name="G3 (Bethesda)">
        <title>Genome assembly of Hibiscus sabdariffa L. provides insights into metabolisms of medicinal natural products.</title>
        <authorList>
            <person name="Kim T."/>
        </authorList>
    </citation>
    <scope>NUCLEOTIDE SEQUENCE [LARGE SCALE GENOMIC DNA]</scope>
    <source>
        <strain evidence="1">TK-2024</strain>
        <tissue evidence="1">Old leaves</tissue>
    </source>
</reference>
<proteinExistence type="predicted"/>
<keyword evidence="2" id="KW-1185">Reference proteome</keyword>
<evidence type="ECO:0000313" key="1">
    <source>
        <dbReference type="EMBL" id="KAK9020438.1"/>
    </source>
</evidence>